<evidence type="ECO:0000313" key="1">
    <source>
        <dbReference type="EMBL" id="KRX04685.1"/>
    </source>
</evidence>
<dbReference type="EMBL" id="LDAU01000113">
    <property type="protein sequence ID" value="KRX04685.1"/>
    <property type="molecule type" value="Genomic_DNA"/>
</dbReference>
<dbReference type="InParanoid" id="A0A0V0QR80"/>
<reference evidence="1 2" key="1">
    <citation type="journal article" date="2015" name="Sci. Rep.">
        <title>Genome of the facultative scuticociliatosis pathogen Pseudocohnilembus persalinus provides insight into its virulence through horizontal gene transfer.</title>
        <authorList>
            <person name="Xiong J."/>
            <person name="Wang G."/>
            <person name="Cheng J."/>
            <person name="Tian M."/>
            <person name="Pan X."/>
            <person name="Warren A."/>
            <person name="Jiang C."/>
            <person name="Yuan D."/>
            <person name="Miao W."/>
        </authorList>
    </citation>
    <scope>NUCLEOTIDE SEQUENCE [LARGE SCALE GENOMIC DNA]</scope>
    <source>
        <strain evidence="1">36N120E</strain>
    </source>
</reference>
<dbReference type="OrthoDB" id="286314at2759"/>
<accession>A0A0V0QR80</accession>
<dbReference type="AlphaFoldDB" id="A0A0V0QR80"/>
<evidence type="ECO:0000313" key="2">
    <source>
        <dbReference type="Proteomes" id="UP000054937"/>
    </source>
</evidence>
<organism evidence="1 2">
    <name type="scientific">Pseudocohnilembus persalinus</name>
    <name type="common">Ciliate</name>
    <dbReference type="NCBI Taxonomy" id="266149"/>
    <lineage>
        <taxon>Eukaryota</taxon>
        <taxon>Sar</taxon>
        <taxon>Alveolata</taxon>
        <taxon>Ciliophora</taxon>
        <taxon>Intramacronucleata</taxon>
        <taxon>Oligohymenophorea</taxon>
        <taxon>Scuticociliatia</taxon>
        <taxon>Philasterida</taxon>
        <taxon>Pseudocohnilembidae</taxon>
        <taxon>Pseudocohnilembus</taxon>
    </lineage>
</organism>
<name>A0A0V0QR80_PSEPJ</name>
<comment type="caution">
    <text evidence="1">The sequence shown here is derived from an EMBL/GenBank/DDBJ whole genome shotgun (WGS) entry which is preliminary data.</text>
</comment>
<proteinExistence type="predicted"/>
<sequence>MIYIQLKPKKKMKNEKRIKERTIKDVKEKVYQWRNIAIDNNISLEKAAEIIGISRKTLDDYCLQIRKGKECGFDYVKNKNAKMGELRQFVKENSHVKNMGILDIKGQDTTQVNSNFEEVPISNNYSHTTNIQQDDIGQFFSNNCQENQDKFQLRN</sequence>
<keyword evidence="2" id="KW-1185">Reference proteome</keyword>
<protein>
    <submittedName>
        <fullName evidence="1">Uncharacterized protein</fullName>
    </submittedName>
</protein>
<gene>
    <name evidence="1" type="ORF">PPERSA_09477</name>
</gene>
<dbReference type="Proteomes" id="UP000054937">
    <property type="component" value="Unassembled WGS sequence"/>
</dbReference>